<dbReference type="AlphaFoldDB" id="A0AAN8ZWW3"/>
<feature type="transmembrane region" description="Helical" evidence="1">
    <location>
        <begin position="182"/>
        <end position="213"/>
    </location>
</feature>
<dbReference type="EMBL" id="JAXCGZ010024109">
    <property type="protein sequence ID" value="KAK6997122.1"/>
    <property type="molecule type" value="Genomic_DNA"/>
</dbReference>
<dbReference type="Proteomes" id="UP001381693">
    <property type="component" value="Unassembled WGS sequence"/>
</dbReference>
<keyword evidence="1" id="KW-0472">Membrane</keyword>
<evidence type="ECO:0000313" key="2">
    <source>
        <dbReference type="EMBL" id="KAK6997122.1"/>
    </source>
</evidence>
<keyword evidence="1" id="KW-1133">Transmembrane helix</keyword>
<feature type="transmembrane region" description="Helical" evidence="1">
    <location>
        <begin position="220"/>
        <end position="241"/>
    </location>
</feature>
<keyword evidence="3" id="KW-1185">Reference proteome</keyword>
<accession>A0AAN8ZWW3</accession>
<comment type="caution">
    <text evidence="2">The sequence shown here is derived from an EMBL/GenBank/DDBJ whole genome shotgun (WGS) entry which is preliminary data.</text>
</comment>
<name>A0AAN8ZWW3_HALRR</name>
<feature type="non-terminal residue" evidence="2">
    <location>
        <position position="1"/>
    </location>
</feature>
<gene>
    <name evidence="2" type="ORF">SK128_012646</name>
</gene>
<proteinExistence type="predicted"/>
<sequence length="671" mass="71072">TSVLLDVSVLVKPTASFADDNVLDDVESGWLTVCKPLRDEVVDSSVVDFTDDVINDRSEGDDVTEGDDDVKIALRDFVTEVESEPYGPVGDIVTNEVTELAVVLSVVPVDELVCPPVFKDDNEFVVEASVEIILEVGGDDTYVEKNEAKTVNVVTLAADVIGVVGVFVMVGVVTFAEDVKGVVGVFIMVDVVTLAVDVICVVGVSVMVGVVTLAIDVIGVVRVLVVVAIFDVIVGVVNGFVVEDSVIFTLEEDDTFAVLGVDMDCDVTANNNDMLDDDNVADEVDVVDVILSVDVDVVFTDDVLINDDERFEVVVCDEDVVVFGRLDDVNANKGAEVTVTDVNADVDDEISAPARSEVFVVNCVLLVLEYGKGTRNFVDDEVIGVPVVSEVVDARVPVDGNTVEFIVALIVEKGVNVADECTVLDELVVDNMFEFTDVPNILKNLYDSDDGVVDTFVPDNGTDVDVIVFGPDDEAGINVVDNVVTVMGVLVSVSWVEIKFSAVSVLIFDVLEFVVVDILVVDCVVDKDIEVVVEFDLVVGSSVTDNGDVLVAVVESVVDSDVDNGVVVNFAESDVVLVVDSDVDEDEVVVLESDNGICVIEVVFIVVPVVDRCAIVADNDDDVDDVGGVFVVVNCPGIVGAAVVVATAAPGQAGLVASNGKLLPNIPHEGQ</sequence>
<protein>
    <submittedName>
        <fullName evidence="2">Uncharacterized protein</fullName>
    </submittedName>
</protein>
<evidence type="ECO:0000313" key="3">
    <source>
        <dbReference type="Proteomes" id="UP001381693"/>
    </source>
</evidence>
<feature type="transmembrane region" description="Helical" evidence="1">
    <location>
        <begin position="153"/>
        <end position="176"/>
    </location>
</feature>
<evidence type="ECO:0000256" key="1">
    <source>
        <dbReference type="SAM" id="Phobius"/>
    </source>
</evidence>
<reference evidence="2 3" key="1">
    <citation type="submission" date="2023-11" db="EMBL/GenBank/DDBJ databases">
        <title>Halocaridina rubra genome assembly.</title>
        <authorList>
            <person name="Smith C."/>
        </authorList>
    </citation>
    <scope>NUCLEOTIDE SEQUENCE [LARGE SCALE GENOMIC DNA]</scope>
    <source>
        <strain evidence="2">EP-1</strain>
        <tissue evidence="2">Whole</tissue>
    </source>
</reference>
<keyword evidence="1" id="KW-0812">Transmembrane</keyword>
<organism evidence="2 3">
    <name type="scientific">Halocaridina rubra</name>
    <name type="common">Hawaiian red shrimp</name>
    <dbReference type="NCBI Taxonomy" id="373956"/>
    <lineage>
        <taxon>Eukaryota</taxon>
        <taxon>Metazoa</taxon>
        <taxon>Ecdysozoa</taxon>
        <taxon>Arthropoda</taxon>
        <taxon>Crustacea</taxon>
        <taxon>Multicrustacea</taxon>
        <taxon>Malacostraca</taxon>
        <taxon>Eumalacostraca</taxon>
        <taxon>Eucarida</taxon>
        <taxon>Decapoda</taxon>
        <taxon>Pleocyemata</taxon>
        <taxon>Caridea</taxon>
        <taxon>Atyoidea</taxon>
        <taxon>Atyidae</taxon>
        <taxon>Halocaridina</taxon>
    </lineage>
</organism>